<keyword evidence="4" id="KW-0496">Mitochondrion</keyword>
<dbReference type="EMBL" id="CP092886">
    <property type="protein sequence ID" value="UYV84131.1"/>
    <property type="molecule type" value="Genomic_DNA"/>
</dbReference>
<name>A0ABY6LSB2_9ARAC</name>
<comment type="subcellular location">
    <subcellularLocation>
        <location evidence="1">Mitochondrion outer membrane</location>
    </subcellularLocation>
</comment>
<evidence type="ECO:0000313" key="7">
    <source>
        <dbReference type="Proteomes" id="UP001235939"/>
    </source>
</evidence>
<evidence type="ECO:0000256" key="2">
    <source>
        <dbReference type="ARBA" id="ARBA00007780"/>
    </source>
</evidence>
<dbReference type="Pfam" id="PF01459">
    <property type="entry name" value="Porin_3"/>
    <property type="match status" value="1"/>
</dbReference>
<evidence type="ECO:0000256" key="5">
    <source>
        <dbReference type="ARBA" id="ARBA00023114"/>
    </source>
</evidence>
<sequence length="413" mass="44506">MIIMFDFALTNVPEPRATLKEKWTTANIVTTDVTVDNLGVKGLKVGVGANFSPNTGAKKVLVRSGFKNDLMNLALDMDMDSAAWIVNSSLVSAYKGWLLGAQVNLDARARTLNKTNFALGYTNDDIILHTSVHNGTEFGGSVYQKVNKKLESGVQISWTNAVTKFGFGCVYKLDPETQLRAMINNSSLIGLGITHTLKPGATLKEKWTTANIVTTDVTVDNLGVKGLKVGVGANFSPNTGAKKVLVRSGFKNDLMNLALDMDMDSAAWIVNSSLVSAYKGWLLGAQVNLDARARTLNKTNFALGYTNDDIILHTSVHNGTEFGGSVYQKVNKKLESGVQISWTNAVTKFGFGCVYKLDPETQLRAMINNSSLIGLGITHTLKPGIKLHLSAHIDGKTLTQGGHKLGLGLDLEG</sequence>
<dbReference type="InterPro" id="IPR001925">
    <property type="entry name" value="Porin_Euk"/>
</dbReference>
<evidence type="ECO:0000256" key="4">
    <source>
        <dbReference type="ARBA" id="ARBA00022787"/>
    </source>
</evidence>
<keyword evidence="5" id="KW-0406">Ion transport</keyword>
<dbReference type="Gene3D" id="2.40.160.10">
    <property type="entry name" value="Porin"/>
    <property type="match status" value="2"/>
</dbReference>
<dbReference type="CDD" id="cd07306">
    <property type="entry name" value="Porin3_VDAC"/>
    <property type="match status" value="2"/>
</dbReference>
<dbReference type="InterPro" id="IPR027246">
    <property type="entry name" value="Porin_Euk/Tom40"/>
</dbReference>
<dbReference type="PANTHER" id="PTHR11743">
    <property type="entry name" value="VOLTAGE-DEPENDENT ANION-SELECTIVE CHANNEL"/>
    <property type="match status" value="1"/>
</dbReference>
<proteinExistence type="inferred from homology"/>
<keyword evidence="4" id="KW-1000">Mitochondrion outer membrane</keyword>
<evidence type="ECO:0000256" key="3">
    <source>
        <dbReference type="ARBA" id="ARBA00022452"/>
    </source>
</evidence>
<keyword evidence="3" id="KW-0812">Transmembrane</keyword>
<organism evidence="6 7">
    <name type="scientific">Cordylochernes scorpioides</name>
    <dbReference type="NCBI Taxonomy" id="51811"/>
    <lineage>
        <taxon>Eukaryota</taxon>
        <taxon>Metazoa</taxon>
        <taxon>Ecdysozoa</taxon>
        <taxon>Arthropoda</taxon>
        <taxon>Chelicerata</taxon>
        <taxon>Arachnida</taxon>
        <taxon>Pseudoscorpiones</taxon>
        <taxon>Cheliferoidea</taxon>
        <taxon>Chernetidae</taxon>
        <taxon>Cordylochernes</taxon>
    </lineage>
</organism>
<keyword evidence="3" id="KW-0472">Membrane</keyword>
<reference evidence="6 7" key="1">
    <citation type="submission" date="2022-03" db="EMBL/GenBank/DDBJ databases">
        <title>A chromosomal length assembly of Cordylochernes scorpioides.</title>
        <authorList>
            <person name="Zeh D."/>
            <person name="Zeh J."/>
        </authorList>
    </citation>
    <scope>NUCLEOTIDE SEQUENCE [LARGE SCALE GENOMIC DNA]</scope>
    <source>
        <strain evidence="6">IN4F17</strain>
        <tissue evidence="6">Whole Body</tissue>
    </source>
</reference>
<dbReference type="Proteomes" id="UP001235939">
    <property type="component" value="Chromosome X"/>
</dbReference>
<keyword evidence="7" id="KW-1185">Reference proteome</keyword>
<dbReference type="PANTHER" id="PTHR11743:SF70">
    <property type="entry name" value="GH26960P-RELATED"/>
    <property type="match status" value="1"/>
</dbReference>
<accession>A0ABY6LSB2</accession>
<evidence type="ECO:0000256" key="1">
    <source>
        <dbReference type="ARBA" id="ARBA00004294"/>
    </source>
</evidence>
<dbReference type="PRINTS" id="PR00185">
    <property type="entry name" value="EUKARYTPORIN"/>
</dbReference>
<keyword evidence="5" id="KW-0626">Porin</keyword>
<keyword evidence="5" id="KW-0813">Transport</keyword>
<evidence type="ECO:0000313" key="6">
    <source>
        <dbReference type="EMBL" id="UYV84131.1"/>
    </source>
</evidence>
<protein>
    <submittedName>
        <fullName evidence="6">VDAC1</fullName>
    </submittedName>
</protein>
<comment type="similarity">
    <text evidence="2">Belongs to the eukaryotic mitochondrial porin family.</text>
</comment>
<dbReference type="InterPro" id="IPR023614">
    <property type="entry name" value="Porin_dom_sf"/>
</dbReference>
<gene>
    <name evidence="6" type="ORF">LAZ67_X001291</name>
</gene>
<keyword evidence="3" id="KW-1134">Transmembrane beta strand</keyword>